<dbReference type="AlphaFoldDB" id="A0A0K6FTF5"/>
<reference evidence="2 3" key="1">
    <citation type="submission" date="2015-07" db="EMBL/GenBank/DDBJ databases">
        <authorList>
            <person name="Noorani M."/>
        </authorList>
    </citation>
    <scope>NUCLEOTIDE SEQUENCE [LARGE SCALE GENOMIC DNA]</scope>
    <source>
        <strain evidence="2">BBA 69670</strain>
    </source>
</reference>
<feature type="region of interest" description="Disordered" evidence="1">
    <location>
        <begin position="1"/>
        <end position="185"/>
    </location>
</feature>
<protein>
    <submittedName>
        <fullName evidence="2">Uncharacterized protein</fullName>
    </submittedName>
</protein>
<gene>
    <name evidence="2" type="ORF">RSOLAG22IIIB_13988</name>
</gene>
<sequence length="185" mass="20001">MKLPQDEPDDVEAMPAPKPSRSKRPAIRRVPNSEEEASDRPQKIVRDQPIEGSENKTNDANKQDRPPTPASDSPPGDEESTIGISGDMREATPSNNPTGGKRKTNAIGKGKGKDKPSPLAERSPTPNPIASGLDVMEETEQPVKQNKRGRKAKQELIDEVDGVVGSPTTAPAKKAKVTRKRTKQT</sequence>
<feature type="compositionally biased region" description="Basic residues" evidence="1">
    <location>
        <begin position="173"/>
        <end position="185"/>
    </location>
</feature>
<organism evidence="2 3">
    <name type="scientific">Rhizoctonia solani</name>
    <dbReference type="NCBI Taxonomy" id="456999"/>
    <lineage>
        <taxon>Eukaryota</taxon>
        <taxon>Fungi</taxon>
        <taxon>Dikarya</taxon>
        <taxon>Basidiomycota</taxon>
        <taxon>Agaricomycotina</taxon>
        <taxon>Agaricomycetes</taxon>
        <taxon>Cantharellales</taxon>
        <taxon>Ceratobasidiaceae</taxon>
        <taxon>Rhizoctonia</taxon>
    </lineage>
</organism>
<name>A0A0K6FTF5_9AGAM</name>
<evidence type="ECO:0000256" key="1">
    <source>
        <dbReference type="SAM" id="MobiDB-lite"/>
    </source>
</evidence>
<accession>A0A0K6FTF5</accession>
<proteinExistence type="predicted"/>
<feature type="compositionally biased region" description="Acidic residues" evidence="1">
    <location>
        <begin position="1"/>
        <end position="12"/>
    </location>
</feature>
<evidence type="ECO:0000313" key="2">
    <source>
        <dbReference type="EMBL" id="CUA69299.1"/>
    </source>
</evidence>
<dbReference type="Proteomes" id="UP000044841">
    <property type="component" value="Unassembled WGS sequence"/>
</dbReference>
<dbReference type="EMBL" id="CYGV01000752">
    <property type="protein sequence ID" value="CUA69299.1"/>
    <property type="molecule type" value="Genomic_DNA"/>
</dbReference>
<feature type="compositionally biased region" description="Basic and acidic residues" evidence="1">
    <location>
        <begin position="38"/>
        <end position="65"/>
    </location>
</feature>
<keyword evidence="3" id="KW-1185">Reference proteome</keyword>
<evidence type="ECO:0000313" key="3">
    <source>
        <dbReference type="Proteomes" id="UP000044841"/>
    </source>
</evidence>